<dbReference type="InterPro" id="IPR027417">
    <property type="entry name" value="P-loop_NTPase"/>
</dbReference>
<dbReference type="InterPro" id="IPR050130">
    <property type="entry name" value="ClpA_ClpB"/>
</dbReference>
<dbReference type="InterPro" id="IPR003593">
    <property type="entry name" value="AAA+_ATPase"/>
</dbReference>
<evidence type="ECO:0000256" key="2">
    <source>
        <dbReference type="ARBA" id="ARBA00022840"/>
    </source>
</evidence>
<sequence>MDLEDTLDDSYYEEIRIVEITNQIRFSANDIFLETYIITLKEKLPNVNFAIQSLYVEELKVKFPLLFDEEDYLYEYVQEKNENSQLDSSVFPIVVLLNYYSSTQNIGELSLEKQVISLAILMESANTYNISNILEQFEVSEVRYIDISTLVDKLKDQSNLVFDFQILLYSLIKSLSPKSNIKFVVSENLLSDAINMFSNLFQKGECIDTVSKVEEITLMVKHETEALSRDLNVLIDIITDKLIGHTDFKEKFKRNFINFQLLNKISERKILSILITGESGIGKTEFAKIVSKTLYPEEKLIKINFGNYSTEGALNSLIGSPLGYVGSEKGGELIEKIANSKSKVILIDEFEKATIGIFNFFYELLEDGKFTDRKGIEHNLDEYIIIFTSNMTEKLYLEIIPAALRSRFDIISQFVGLKKSQKTSYIDQISKDLSHKLLQEFSINIDLEIPEIKSKLYLLADLNNLREIKRGVQSIVTEEFQRISKKRISE</sequence>
<organism evidence="5 6">
    <name type="scientific">Lactococcus lactis</name>
    <dbReference type="NCBI Taxonomy" id="1358"/>
    <lineage>
        <taxon>Bacteria</taxon>
        <taxon>Bacillati</taxon>
        <taxon>Bacillota</taxon>
        <taxon>Bacilli</taxon>
        <taxon>Lactobacillales</taxon>
        <taxon>Streptococcaceae</taxon>
        <taxon>Lactococcus</taxon>
    </lineage>
</organism>
<evidence type="ECO:0000256" key="1">
    <source>
        <dbReference type="ARBA" id="ARBA00022741"/>
    </source>
</evidence>
<dbReference type="PRINTS" id="PR00300">
    <property type="entry name" value="CLPPROTEASEA"/>
</dbReference>
<keyword evidence="2" id="KW-0067">ATP-binding</keyword>
<dbReference type="Pfam" id="PF07724">
    <property type="entry name" value="AAA_2"/>
    <property type="match status" value="1"/>
</dbReference>
<dbReference type="AlphaFoldDB" id="A0AAE4NR86"/>
<dbReference type="InterPro" id="IPR003959">
    <property type="entry name" value="ATPase_AAA_core"/>
</dbReference>
<dbReference type="GO" id="GO:0034605">
    <property type="term" value="P:cellular response to heat"/>
    <property type="evidence" value="ECO:0007669"/>
    <property type="project" value="TreeGrafter"/>
</dbReference>
<evidence type="ECO:0000259" key="4">
    <source>
        <dbReference type="SMART" id="SM00382"/>
    </source>
</evidence>
<comment type="caution">
    <text evidence="5">The sequence shown here is derived from an EMBL/GenBank/DDBJ whole genome shotgun (WGS) entry which is preliminary data.</text>
</comment>
<dbReference type="Proteomes" id="UP001186047">
    <property type="component" value="Unassembled WGS sequence"/>
</dbReference>
<keyword evidence="1" id="KW-0547">Nucleotide-binding</keyword>
<evidence type="ECO:0000313" key="5">
    <source>
        <dbReference type="EMBL" id="MDV2632220.1"/>
    </source>
</evidence>
<dbReference type="GO" id="GO:0005524">
    <property type="term" value="F:ATP binding"/>
    <property type="evidence" value="ECO:0007669"/>
    <property type="project" value="UniProtKB-KW"/>
</dbReference>
<dbReference type="Gene3D" id="3.40.50.300">
    <property type="entry name" value="P-loop containing nucleotide triphosphate hydrolases"/>
    <property type="match status" value="1"/>
</dbReference>
<evidence type="ECO:0000256" key="3">
    <source>
        <dbReference type="ARBA" id="ARBA00025613"/>
    </source>
</evidence>
<protein>
    <submittedName>
        <fullName evidence="5">AAA family ATPase</fullName>
    </submittedName>
</protein>
<name>A0AAE4NR86_9LACT</name>
<comment type="function">
    <text evidence="3">Part of a stress-induced multi-chaperone system, it is involved in the recovery of the cell from heat-induced damage, in cooperation with DnaK, DnaJ and GrpE. Acts before DnaK, in the processing of protein aggregates. Protein binding stimulates the ATPase activity; ATP hydrolysis unfolds the denatured protein aggregates, which probably helps expose new hydrophobic binding sites on the surface of ClpB-bound aggregates, contributing to the solubilization and refolding of denatured protein aggregates by DnaK.</text>
</comment>
<dbReference type="InterPro" id="IPR001270">
    <property type="entry name" value="ClpA/B"/>
</dbReference>
<dbReference type="SMART" id="SM00382">
    <property type="entry name" value="AAA"/>
    <property type="match status" value="1"/>
</dbReference>
<feature type="domain" description="AAA+ ATPase" evidence="4">
    <location>
        <begin position="269"/>
        <end position="418"/>
    </location>
</feature>
<dbReference type="RefSeq" id="WP_317059028.1">
    <property type="nucleotide sequence ID" value="NZ_JAWHVL010000011.1"/>
</dbReference>
<dbReference type="SUPFAM" id="SSF52540">
    <property type="entry name" value="P-loop containing nucleoside triphosphate hydrolases"/>
    <property type="match status" value="1"/>
</dbReference>
<dbReference type="GO" id="GO:0005737">
    <property type="term" value="C:cytoplasm"/>
    <property type="evidence" value="ECO:0007669"/>
    <property type="project" value="TreeGrafter"/>
</dbReference>
<reference evidence="5" key="1">
    <citation type="submission" date="2023-10" db="EMBL/GenBank/DDBJ databases">
        <title>Production of high quality cheese from raw caw milk (raw cheese).</title>
        <authorList>
            <person name="Samouris G."/>
        </authorList>
    </citation>
    <scope>NUCLEOTIDE SEQUENCE</scope>
    <source>
        <strain evidence="5">M17-3</strain>
    </source>
</reference>
<dbReference type="PANTHER" id="PTHR11638:SF18">
    <property type="entry name" value="HEAT SHOCK PROTEIN 104"/>
    <property type="match status" value="1"/>
</dbReference>
<dbReference type="EMBL" id="JAWHVL010000011">
    <property type="protein sequence ID" value="MDV2632220.1"/>
    <property type="molecule type" value="Genomic_DNA"/>
</dbReference>
<gene>
    <name evidence="5" type="ORF">RZO31_04925</name>
</gene>
<accession>A0AAE4NR86</accession>
<proteinExistence type="predicted"/>
<evidence type="ECO:0000313" key="6">
    <source>
        <dbReference type="Proteomes" id="UP001186047"/>
    </source>
</evidence>
<dbReference type="GO" id="GO:0016887">
    <property type="term" value="F:ATP hydrolysis activity"/>
    <property type="evidence" value="ECO:0007669"/>
    <property type="project" value="InterPro"/>
</dbReference>
<dbReference type="PANTHER" id="PTHR11638">
    <property type="entry name" value="ATP-DEPENDENT CLP PROTEASE"/>
    <property type="match status" value="1"/>
</dbReference>